<proteinExistence type="predicted"/>
<evidence type="ECO:0000313" key="1">
    <source>
        <dbReference type="EMBL" id="UVC54328.1"/>
    </source>
</evidence>
<evidence type="ECO:0000313" key="2">
    <source>
        <dbReference type="Proteomes" id="UP000244803"/>
    </source>
</evidence>
<reference evidence="1" key="1">
    <citation type="submission" date="2022-07" db="EMBL/GenBank/DDBJ databases">
        <title>Evaluation of T. orientalis genome assembly methods using nanopore sequencing and analysis of variation between genomes.</title>
        <authorList>
            <person name="Yam J."/>
            <person name="Micallef M.L."/>
            <person name="Liu M."/>
            <person name="Djordjevic S.P."/>
            <person name="Bogema D.R."/>
            <person name="Jenkins C."/>
        </authorList>
    </citation>
    <scope>NUCLEOTIDE SEQUENCE</scope>
    <source>
        <strain evidence="1">Fish Creek</strain>
    </source>
</reference>
<dbReference type="AlphaFoldDB" id="A0A976SKQ1"/>
<sequence length="52" mass="6344">MIKHNVKQKNDSKVYLTPGLVSREFPHSRPCREMQREIYSKYFCVETKYHIK</sequence>
<dbReference type="EMBL" id="CP056066">
    <property type="protein sequence ID" value="UVC54328.1"/>
    <property type="molecule type" value="Genomic_DNA"/>
</dbReference>
<accession>A0A976SKQ1</accession>
<name>A0A976SKQ1_THEOR</name>
<protein>
    <submittedName>
        <fullName evidence="1">Uncharacterized protein</fullName>
    </submittedName>
</protein>
<gene>
    <name evidence="1" type="ORF">MACJ_003867</name>
</gene>
<dbReference type="Proteomes" id="UP000244803">
    <property type="component" value="Chromosome 3"/>
</dbReference>
<organism evidence="1 2">
    <name type="scientific">Theileria orientalis</name>
    <dbReference type="NCBI Taxonomy" id="68886"/>
    <lineage>
        <taxon>Eukaryota</taxon>
        <taxon>Sar</taxon>
        <taxon>Alveolata</taxon>
        <taxon>Apicomplexa</taxon>
        <taxon>Aconoidasida</taxon>
        <taxon>Piroplasmida</taxon>
        <taxon>Theileriidae</taxon>
        <taxon>Theileria</taxon>
    </lineage>
</organism>